<organism evidence="2">
    <name type="scientific">Phaeomonas parva</name>
    <dbReference type="NCBI Taxonomy" id="124430"/>
    <lineage>
        <taxon>Eukaryota</taxon>
        <taxon>Sar</taxon>
        <taxon>Stramenopiles</taxon>
        <taxon>Ochrophyta</taxon>
        <taxon>Pinguiophyceae</taxon>
        <taxon>Pinguiochrysidales</taxon>
        <taxon>Pinguiochrysidaceae</taxon>
        <taxon>Phaeomonas</taxon>
    </lineage>
</organism>
<dbReference type="AlphaFoldDB" id="A0A7S1UD50"/>
<protein>
    <submittedName>
        <fullName evidence="2">Uncharacterized protein</fullName>
    </submittedName>
</protein>
<gene>
    <name evidence="2" type="ORF">PPAR1163_LOCUS22950</name>
</gene>
<dbReference type="EMBL" id="HBGJ01036292">
    <property type="protein sequence ID" value="CAD9264564.1"/>
    <property type="molecule type" value="Transcribed_RNA"/>
</dbReference>
<feature type="region of interest" description="Disordered" evidence="1">
    <location>
        <begin position="91"/>
        <end position="111"/>
    </location>
</feature>
<sequence>MYGKHNGGLQRQQSRTTLGPVKRQVLSAPTVSEALRYEIDENVTVQLRHVREVDLHTQQEFHNRSPPPALQRQQSAVGKLLNSMSFKSLPGLKGAVNTHSSDASQPFRNRRKRRMKVVAARHDVRVLRREVNATMDELRYTESVMTITPNGSKQWAVAMVTVDSLMLLTTAKPGIIHNMVRGIHPIYKPQQPALVIPFAAIYKIVRPSIVDDKLVQFKLSRYNDHKTHFRVLMSSKFARRMGCVMKFPTEMAIDIICFCKGSMLKVNLESFWEDYYMRSALNIRYQLDFADEETDILTYETMVEELLLTIDVVERISLLKDMLRPDERGLNVAQNLTIKRQFFKCLKLFDYIMDNFATFESSFRKARSIKEQLVLLQHLISCGEVLFGFLHGCDAMEDRNAICRSRNYTIHEIVNLLGSDFSTCRNFLLVDYSYQRHAPAPTFTTETTGIPHYFLDGKDKDYNLEFNVNILRVIDLQVMILVLFDKIKQEDALTQDTKTMFVHIHSVPRLLVESDDFLYTREDGNDDKSSGGVLEIIVHRTKTLIEEVASDIYDAEGADLKREGSDEDALERVEDSSRSGSDNDSWEGSDNGFDEEESERKLQPSSPMHSDRGSRRRSRSGSSNVHSDDEDVFSFHDHHLDDLTPVASFKLMNSLTLPPSASVGEGPWTGRSKQQTFLRRDLPNWGSPANRRKTKIRSDYENLQIRTQHRGMSQRRDSFTSIRSELTGSQPSTSYAAASQLLAQNSPTRLLAQTMGFFKEKRPVDSYFHDAYTSLAQMLDALPLYSSHVVLFYYATFLERLITDDFRIRDFMREYLREDIRIFLHDQLVVTHQESESTKEFLFSLSLGKLRTIASSLHIDDDGDQNPLHR</sequence>
<name>A0A7S1UD50_9STRA</name>
<reference evidence="2" key="1">
    <citation type="submission" date="2021-01" db="EMBL/GenBank/DDBJ databases">
        <authorList>
            <person name="Corre E."/>
            <person name="Pelletier E."/>
            <person name="Niang G."/>
            <person name="Scheremetjew M."/>
            <person name="Finn R."/>
            <person name="Kale V."/>
            <person name="Holt S."/>
            <person name="Cochrane G."/>
            <person name="Meng A."/>
            <person name="Brown T."/>
            <person name="Cohen L."/>
        </authorList>
    </citation>
    <scope>NUCLEOTIDE SEQUENCE</scope>
    <source>
        <strain evidence="2">CCMP2877</strain>
    </source>
</reference>
<accession>A0A7S1UD50</accession>
<feature type="compositionally biased region" description="Polar residues" evidence="1">
    <location>
        <begin position="97"/>
        <end position="107"/>
    </location>
</feature>
<feature type="compositionally biased region" description="Basic and acidic residues" evidence="1">
    <location>
        <begin position="559"/>
        <end position="577"/>
    </location>
</feature>
<evidence type="ECO:0000313" key="2">
    <source>
        <dbReference type="EMBL" id="CAD9264564.1"/>
    </source>
</evidence>
<feature type="region of interest" description="Disordered" evidence="1">
    <location>
        <begin position="1"/>
        <end position="24"/>
    </location>
</feature>
<proteinExistence type="predicted"/>
<feature type="region of interest" description="Disordered" evidence="1">
    <location>
        <begin position="559"/>
        <end position="627"/>
    </location>
</feature>
<evidence type="ECO:0000256" key="1">
    <source>
        <dbReference type="SAM" id="MobiDB-lite"/>
    </source>
</evidence>
<feature type="compositionally biased region" description="Acidic residues" evidence="1">
    <location>
        <begin position="584"/>
        <end position="597"/>
    </location>
</feature>